<evidence type="ECO:0000313" key="2">
    <source>
        <dbReference type="Proteomes" id="UP001150538"/>
    </source>
</evidence>
<keyword evidence="2" id="KW-1185">Reference proteome</keyword>
<accession>A0A9W7ZY51</accession>
<organism evidence="1 2">
    <name type="scientific">Mycoemilia scoparia</name>
    <dbReference type="NCBI Taxonomy" id="417184"/>
    <lineage>
        <taxon>Eukaryota</taxon>
        <taxon>Fungi</taxon>
        <taxon>Fungi incertae sedis</taxon>
        <taxon>Zoopagomycota</taxon>
        <taxon>Kickxellomycotina</taxon>
        <taxon>Kickxellomycetes</taxon>
        <taxon>Kickxellales</taxon>
        <taxon>Kickxellaceae</taxon>
        <taxon>Mycoemilia</taxon>
    </lineage>
</organism>
<dbReference type="EMBL" id="JANBPU010000042">
    <property type="protein sequence ID" value="KAJ1918599.1"/>
    <property type="molecule type" value="Genomic_DNA"/>
</dbReference>
<proteinExistence type="predicted"/>
<comment type="caution">
    <text evidence="1">The sequence shown here is derived from an EMBL/GenBank/DDBJ whole genome shotgun (WGS) entry which is preliminary data.</text>
</comment>
<name>A0A9W7ZY51_9FUNG</name>
<evidence type="ECO:0000313" key="1">
    <source>
        <dbReference type="EMBL" id="KAJ1918599.1"/>
    </source>
</evidence>
<dbReference type="Proteomes" id="UP001150538">
    <property type="component" value="Unassembled WGS sequence"/>
</dbReference>
<reference evidence="1" key="1">
    <citation type="submission" date="2022-07" db="EMBL/GenBank/DDBJ databases">
        <title>Phylogenomic reconstructions and comparative analyses of Kickxellomycotina fungi.</title>
        <authorList>
            <person name="Reynolds N.K."/>
            <person name="Stajich J.E."/>
            <person name="Barry K."/>
            <person name="Grigoriev I.V."/>
            <person name="Crous P."/>
            <person name="Smith M.E."/>
        </authorList>
    </citation>
    <scope>NUCLEOTIDE SEQUENCE</scope>
    <source>
        <strain evidence="1">NBRC 100468</strain>
    </source>
</reference>
<feature type="non-terminal residue" evidence="1">
    <location>
        <position position="51"/>
    </location>
</feature>
<gene>
    <name evidence="1" type="ORF">H4219_002536</name>
</gene>
<protein>
    <submittedName>
        <fullName evidence="1">Uncharacterized protein</fullName>
    </submittedName>
</protein>
<sequence length="51" mass="6199">MNTKKLQNDPQEDSWTRFPHWDNYYKNLDVKEEKEKVPLAIRHYSGPQILP</sequence>
<dbReference type="AlphaFoldDB" id="A0A9W7ZY51"/>